<dbReference type="PANTHER" id="PTHR34582">
    <property type="entry name" value="UPF0702 TRANSMEMBRANE PROTEIN YCAP"/>
    <property type="match status" value="1"/>
</dbReference>
<evidence type="ECO:0000256" key="7">
    <source>
        <dbReference type="SAM" id="Phobius"/>
    </source>
</evidence>
<dbReference type="OrthoDB" id="1682423at2"/>
<dbReference type="RefSeq" id="WP_044036975.1">
    <property type="nucleotide sequence ID" value="NZ_HG917868.1"/>
</dbReference>
<evidence type="ECO:0000259" key="8">
    <source>
        <dbReference type="Pfam" id="PF04239"/>
    </source>
</evidence>
<keyword evidence="4 7" id="KW-0812">Transmembrane</keyword>
<dbReference type="eggNOG" id="COG2323">
    <property type="taxonomic scope" value="Bacteria"/>
</dbReference>
<feature type="transmembrane region" description="Helical" evidence="7">
    <location>
        <begin position="30"/>
        <end position="50"/>
    </location>
</feature>
<dbReference type="STRING" id="1216932.CM240_0953"/>
<keyword evidence="10" id="KW-1185">Reference proteome</keyword>
<comment type="similarity">
    <text evidence="2">Belongs to the UPF0702 family.</text>
</comment>
<evidence type="ECO:0000256" key="3">
    <source>
        <dbReference type="ARBA" id="ARBA00022475"/>
    </source>
</evidence>
<dbReference type="KEGG" id="clt:CM240_0953"/>
<dbReference type="InterPro" id="IPR023090">
    <property type="entry name" value="UPF0702_alpha/beta_dom_sf"/>
</dbReference>
<keyword evidence="3" id="KW-1003">Cell membrane</keyword>
<dbReference type="GO" id="GO:0005886">
    <property type="term" value="C:plasma membrane"/>
    <property type="evidence" value="ECO:0007669"/>
    <property type="project" value="UniProtKB-SubCell"/>
</dbReference>
<dbReference type="InterPro" id="IPR007353">
    <property type="entry name" value="DUF421"/>
</dbReference>
<keyword evidence="5 7" id="KW-1133">Transmembrane helix</keyword>
<evidence type="ECO:0000313" key="9">
    <source>
        <dbReference type="EMBL" id="CDM68117.1"/>
    </source>
</evidence>
<feature type="transmembrane region" description="Helical" evidence="7">
    <location>
        <begin position="6"/>
        <end position="23"/>
    </location>
</feature>
<feature type="domain" description="YetF C-terminal" evidence="8">
    <location>
        <begin position="78"/>
        <end position="209"/>
    </location>
</feature>
<accession>W6S1E7</accession>
<evidence type="ECO:0000256" key="2">
    <source>
        <dbReference type="ARBA" id="ARBA00006448"/>
    </source>
</evidence>
<comment type="subcellular location">
    <subcellularLocation>
        <location evidence="1">Cell membrane</location>
        <topology evidence="1">Multi-pass membrane protein</topology>
    </subcellularLocation>
</comment>
<evidence type="ECO:0000256" key="4">
    <source>
        <dbReference type="ARBA" id="ARBA00022692"/>
    </source>
</evidence>
<reference evidence="9 10" key="1">
    <citation type="submission" date="2013-11" db="EMBL/GenBank/DDBJ databases">
        <title>Complete genome sequence of Clostridum sp. M2/40.</title>
        <authorList>
            <person name="Wibberg D."/>
            <person name="Puehler A."/>
            <person name="Schlueter A."/>
        </authorList>
    </citation>
    <scope>NUCLEOTIDE SEQUENCE [LARGE SCALE GENOMIC DNA]</scope>
    <source>
        <strain evidence="10">M2/40</strain>
    </source>
</reference>
<keyword evidence="6 7" id="KW-0472">Membrane</keyword>
<evidence type="ECO:0000256" key="1">
    <source>
        <dbReference type="ARBA" id="ARBA00004651"/>
    </source>
</evidence>
<organism evidence="9 10">
    <name type="scientific">Clostridium bornimense</name>
    <dbReference type="NCBI Taxonomy" id="1216932"/>
    <lineage>
        <taxon>Bacteria</taxon>
        <taxon>Bacillati</taxon>
        <taxon>Bacillota</taxon>
        <taxon>Clostridia</taxon>
        <taxon>Eubacteriales</taxon>
        <taxon>Clostridiaceae</taxon>
        <taxon>Clostridium</taxon>
    </lineage>
</organism>
<sequence length="223" mass="25734">MFTLLIRTFILFIIIIITMRIMGKRQIGELQPYELVITIIISELASIPISDTKIPLVHSICPIITLILLQVILSVIQMKFDKARTLLCGKPSLLIKNGYIDIEEMKRQKLNLDDLLEELRLAGYYNLEDIEYAILETSGKLSIIPKTKLTSVTKKDLNIKVQQDILPLTLISDGKIRYKNLQSINKDMEWLKNELARKSIYSYKDVFIGIINSEGKTYFQRKN</sequence>
<dbReference type="Pfam" id="PF04239">
    <property type="entry name" value="DUF421"/>
    <property type="match status" value="1"/>
</dbReference>
<protein>
    <submittedName>
        <fullName evidence="9">Putative transmembrane protein</fullName>
    </submittedName>
</protein>
<evidence type="ECO:0000256" key="5">
    <source>
        <dbReference type="ARBA" id="ARBA00022989"/>
    </source>
</evidence>
<dbReference type="PANTHER" id="PTHR34582:SF6">
    <property type="entry name" value="UPF0702 TRANSMEMBRANE PROTEIN YCAP"/>
    <property type="match status" value="1"/>
</dbReference>
<evidence type="ECO:0000313" key="10">
    <source>
        <dbReference type="Proteomes" id="UP000019426"/>
    </source>
</evidence>
<proteinExistence type="inferred from homology"/>
<evidence type="ECO:0000256" key="6">
    <source>
        <dbReference type="ARBA" id="ARBA00023136"/>
    </source>
</evidence>
<dbReference type="Proteomes" id="UP000019426">
    <property type="component" value="Chromosome M2/40_rep1"/>
</dbReference>
<feature type="transmembrane region" description="Helical" evidence="7">
    <location>
        <begin position="56"/>
        <end position="76"/>
    </location>
</feature>
<gene>
    <name evidence="9" type="ORF">CM240_0953</name>
</gene>
<dbReference type="AlphaFoldDB" id="W6S1E7"/>
<dbReference type="Gene3D" id="3.30.240.20">
    <property type="entry name" value="bsu07140 like domains"/>
    <property type="match status" value="2"/>
</dbReference>
<dbReference type="HOGENOM" id="CLU_077149_0_1_9"/>
<dbReference type="EMBL" id="HG917868">
    <property type="protein sequence ID" value="CDM68117.1"/>
    <property type="molecule type" value="Genomic_DNA"/>
</dbReference>
<dbReference type="PATRIC" id="fig|1216932.3.peg.940"/>
<name>W6S1E7_9CLOT</name>